<protein>
    <submittedName>
        <fullName evidence="1">Zinc finger MYM-type 1-like</fullName>
    </submittedName>
</protein>
<dbReference type="OrthoDB" id="6783070at2759"/>
<dbReference type="AlphaFoldDB" id="A0A6S7IVY4"/>
<keyword evidence="2" id="KW-1185">Reference proteome</keyword>
<name>A0A6S7IVY4_PARCT</name>
<sequence length="120" mass="13862">MELSLMRLLTWQIRNRGQSYDGAANVSGHFNGLRTNILQEEPRATYVHCRAHKLNLAVQNAMKNNKVMRNILNMIQDLIAFIRGSSKRMAWFSEFNESDGFSGGKSLRPFCPTRWTMRLV</sequence>
<dbReference type="SUPFAM" id="SSF53098">
    <property type="entry name" value="Ribonuclease H-like"/>
    <property type="match status" value="1"/>
</dbReference>
<reference evidence="1" key="1">
    <citation type="submission" date="2020-04" db="EMBL/GenBank/DDBJ databases">
        <authorList>
            <person name="Alioto T."/>
            <person name="Alioto T."/>
            <person name="Gomez Garrido J."/>
        </authorList>
    </citation>
    <scope>NUCLEOTIDE SEQUENCE</scope>
    <source>
        <strain evidence="1">A484AB</strain>
    </source>
</reference>
<evidence type="ECO:0000313" key="2">
    <source>
        <dbReference type="Proteomes" id="UP001152795"/>
    </source>
</evidence>
<dbReference type="InterPro" id="IPR012337">
    <property type="entry name" value="RNaseH-like_sf"/>
</dbReference>
<proteinExistence type="predicted"/>
<comment type="caution">
    <text evidence="1">The sequence shown here is derived from an EMBL/GenBank/DDBJ whole genome shotgun (WGS) entry which is preliminary data.</text>
</comment>
<dbReference type="EMBL" id="CACRXK020011808">
    <property type="protein sequence ID" value="CAB4022107.1"/>
    <property type="molecule type" value="Genomic_DNA"/>
</dbReference>
<organism evidence="1 2">
    <name type="scientific">Paramuricea clavata</name>
    <name type="common">Red gorgonian</name>
    <name type="synonym">Violescent sea-whip</name>
    <dbReference type="NCBI Taxonomy" id="317549"/>
    <lineage>
        <taxon>Eukaryota</taxon>
        <taxon>Metazoa</taxon>
        <taxon>Cnidaria</taxon>
        <taxon>Anthozoa</taxon>
        <taxon>Octocorallia</taxon>
        <taxon>Malacalcyonacea</taxon>
        <taxon>Plexauridae</taxon>
        <taxon>Paramuricea</taxon>
    </lineage>
</organism>
<gene>
    <name evidence="1" type="ORF">PACLA_8A027302</name>
</gene>
<dbReference type="Proteomes" id="UP001152795">
    <property type="component" value="Unassembled WGS sequence"/>
</dbReference>
<evidence type="ECO:0000313" key="1">
    <source>
        <dbReference type="EMBL" id="CAB4022107.1"/>
    </source>
</evidence>
<dbReference type="PANTHER" id="PTHR45749">
    <property type="match status" value="1"/>
</dbReference>
<dbReference type="PANTHER" id="PTHR45749:SF14">
    <property type="entry name" value="TTF-TYPE DOMAIN-CONTAINING PROTEIN"/>
    <property type="match status" value="1"/>
</dbReference>
<accession>A0A6S7IVY4</accession>